<dbReference type="EMBL" id="DTDJ01000050">
    <property type="protein sequence ID" value="HGL18286.1"/>
    <property type="molecule type" value="Genomic_DNA"/>
</dbReference>
<dbReference type="Gene3D" id="3.30.420.10">
    <property type="entry name" value="Ribonuclease H-like superfamily/Ribonuclease H"/>
    <property type="match status" value="1"/>
</dbReference>
<comment type="caution">
    <text evidence="1">The sequence shown here is derived from an EMBL/GenBank/DDBJ whole genome shotgun (WGS) entry which is preliminary data.</text>
</comment>
<organism evidence="1">
    <name type="scientific">candidate division WOR-3 bacterium</name>
    <dbReference type="NCBI Taxonomy" id="2052148"/>
    <lineage>
        <taxon>Bacteria</taxon>
        <taxon>Bacteria division WOR-3</taxon>
    </lineage>
</organism>
<gene>
    <name evidence="1" type="ORF">ENQ77_06860</name>
    <name evidence="2" type="ORF">ENU66_08170</name>
</gene>
<evidence type="ECO:0000313" key="1">
    <source>
        <dbReference type="EMBL" id="HEN28350.1"/>
    </source>
</evidence>
<dbReference type="InterPro" id="IPR012337">
    <property type="entry name" value="RNaseH-like_sf"/>
</dbReference>
<dbReference type="GO" id="GO:0003676">
    <property type="term" value="F:nucleic acid binding"/>
    <property type="evidence" value="ECO:0007669"/>
    <property type="project" value="InterPro"/>
</dbReference>
<sequence>MHGFIFDTKEWKVVGIDENGYGPLIGPLVVTGVKIRIKGTDPLSASEAEGYQFPIPVKDSKDLFKRSKGSYRVGESVVLSFVKMLGEEVRSLSELIEKFGIQRINLNSYGLSDMKIPLFGGFVNERLLNYFENCGIGLEELKFSILMADKFNELISSLDNKALLDFRIFTELMKKFDSSHFLMGKIGGTSKYGRFFETFGYKYKVLEEKFNYSAYELEGGNFLYFIMDGDKKFLPIMFAGIVGKYVRESVMLALSKALGYENEIPYASGYFHDAKTYELISKLPAELKNKWIRVR</sequence>
<dbReference type="AlphaFoldDB" id="A0A7C2P007"/>
<name>A0A7C2P007_UNCW3</name>
<dbReference type="InterPro" id="IPR036397">
    <property type="entry name" value="RNaseH_sf"/>
</dbReference>
<evidence type="ECO:0000313" key="2">
    <source>
        <dbReference type="EMBL" id="HGL18286.1"/>
    </source>
</evidence>
<dbReference type="EMBL" id="DSOL01000195">
    <property type="protein sequence ID" value="HEN28350.1"/>
    <property type="molecule type" value="Genomic_DNA"/>
</dbReference>
<dbReference type="SUPFAM" id="SSF53098">
    <property type="entry name" value="Ribonuclease H-like"/>
    <property type="match status" value="1"/>
</dbReference>
<protein>
    <submittedName>
        <fullName evidence="1">Uncharacterized protein</fullName>
    </submittedName>
</protein>
<accession>A0A7C2P007</accession>
<reference evidence="1" key="1">
    <citation type="journal article" date="2020" name="mSystems">
        <title>Genome- and Community-Level Interaction Insights into Carbon Utilization and Element Cycling Functions of Hydrothermarchaeota in Hydrothermal Sediment.</title>
        <authorList>
            <person name="Zhou Z."/>
            <person name="Liu Y."/>
            <person name="Xu W."/>
            <person name="Pan J."/>
            <person name="Luo Z.H."/>
            <person name="Li M."/>
        </authorList>
    </citation>
    <scope>NUCLEOTIDE SEQUENCE [LARGE SCALE GENOMIC DNA]</scope>
    <source>
        <strain evidence="1">SpSt-34</strain>
        <strain evidence="2">SpSt-69</strain>
    </source>
</reference>
<proteinExistence type="predicted"/>